<evidence type="ECO:0000256" key="6">
    <source>
        <dbReference type="ARBA" id="ARBA00023145"/>
    </source>
</evidence>
<dbReference type="InterPro" id="IPR001254">
    <property type="entry name" value="Trypsin_dom"/>
</dbReference>
<dbReference type="PANTHER" id="PTHR24276">
    <property type="entry name" value="POLYSERASE-RELATED"/>
    <property type="match status" value="1"/>
</dbReference>
<reference evidence="11 12" key="1">
    <citation type="journal article" date="2024" name="Insects">
        <title>An Improved Chromosome-Level Genome Assembly of the Firefly Pyrocoelia pectoralis.</title>
        <authorList>
            <person name="Fu X."/>
            <person name="Meyer-Rochow V.B."/>
            <person name="Ballantyne L."/>
            <person name="Zhu X."/>
        </authorList>
    </citation>
    <scope>NUCLEOTIDE SEQUENCE [LARGE SCALE GENOMIC DNA]</scope>
    <source>
        <strain evidence="11">XCY_ONT2</strain>
    </source>
</reference>
<evidence type="ECO:0000256" key="4">
    <source>
        <dbReference type="ARBA" id="ARBA00022801"/>
    </source>
</evidence>
<dbReference type="InterPro" id="IPR033116">
    <property type="entry name" value="TRYPSIN_SER"/>
</dbReference>
<evidence type="ECO:0000313" key="11">
    <source>
        <dbReference type="EMBL" id="KAK5638796.1"/>
    </source>
</evidence>
<dbReference type="GO" id="GO:0006508">
    <property type="term" value="P:proteolysis"/>
    <property type="evidence" value="ECO:0007669"/>
    <property type="project" value="UniProtKB-KW"/>
</dbReference>
<keyword evidence="5 8" id="KW-0720">Serine protease</keyword>
<keyword evidence="6" id="KW-0865">Zymogen</keyword>
<dbReference type="Gene3D" id="2.40.10.10">
    <property type="entry name" value="Trypsin-like serine proteases"/>
    <property type="match status" value="2"/>
</dbReference>
<keyword evidence="3 9" id="KW-0732">Signal</keyword>
<dbReference type="AlphaFoldDB" id="A0AAN7ZFL4"/>
<sequence length="248" mass="26856">MFKIVLVAVLFALAVARPNIQSRLPRLDGKIVGGHDVTIEEYPYQISLQGYGSHICGGSIIATHLILTAAHCTIKFYPENLSIRYGTSIRGEGGSEMQVNYIHEHDFYNPMTFDFDVSVLTLTSHVKLHEKAQIIGMVPTGTLQGGRSAVVTGWGHLSSGGSPPSQLQAVEVQEVAWEECNKSYGGKLTDTMICFMDSQKDACQGDSGGPLVSDGAQIGIVSWGYGCADPNYPGVYSHVEKLKDFIDV</sequence>
<dbReference type="InterPro" id="IPR050430">
    <property type="entry name" value="Peptidase_S1"/>
</dbReference>
<dbReference type="InterPro" id="IPR001314">
    <property type="entry name" value="Peptidase_S1A"/>
</dbReference>
<dbReference type="SUPFAM" id="SSF50494">
    <property type="entry name" value="Trypsin-like serine proteases"/>
    <property type="match status" value="1"/>
</dbReference>
<keyword evidence="4 8" id="KW-0378">Hydrolase</keyword>
<dbReference type="PANTHER" id="PTHR24276:SF91">
    <property type="entry name" value="AT26814P-RELATED"/>
    <property type="match status" value="1"/>
</dbReference>
<dbReference type="PROSITE" id="PS00135">
    <property type="entry name" value="TRYPSIN_SER"/>
    <property type="match status" value="1"/>
</dbReference>
<evidence type="ECO:0000256" key="7">
    <source>
        <dbReference type="ARBA" id="ARBA00023157"/>
    </source>
</evidence>
<comment type="caution">
    <text evidence="11">The sequence shown here is derived from an EMBL/GenBank/DDBJ whole genome shotgun (WGS) entry which is preliminary data.</text>
</comment>
<dbReference type="CDD" id="cd00190">
    <property type="entry name" value="Tryp_SPc"/>
    <property type="match status" value="1"/>
</dbReference>
<comment type="similarity">
    <text evidence="1">Belongs to the peptidase S1 family.</text>
</comment>
<dbReference type="GO" id="GO:0004252">
    <property type="term" value="F:serine-type endopeptidase activity"/>
    <property type="evidence" value="ECO:0007669"/>
    <property type="project" value="InterPro"/>
</dbReference>
<evidence type="ECO:0000256" key="8">
    <source>
        <dbReference type="RuleBase" id="RU363034"/>
    </source>
</evidence>
<evidence type="ECO:0000256" key="9">
    <source>
        <dbReference type="SAM" id="SignalP"/>
    </source>
</evidence>
<feature type="domain" description="Peptidase S1" evidence="10">
    <location>
        <begin position="31"/>
        <end position="248"/>
    </location>
</feature>
<dbReference type="InterPro" id="IPR009003">
    <property type="entry name" value="Peptidase_S1_PA"/>
</dbReference>
<dbReference type="PROSITE" id="PS50240">
    <property type="entry name" value="TRYPSIN_DOM"/>
    <property type="match status" value="1"/>
</dbReference>
<keyword evidence="7" id="KW-1015">Disulfide bond</keyword>
<dbReference type="InterPro" id="IPR043504">
    <property type="entry name" value="Peptidase_S1_PA_chymotrypsin"/>
</dbReference>
<feature type="signal peptide" evidence="9">
    <location>
        <begin position="1"/>
        <end position="16"/>
    </location>
</feature>
<accession>A0AAN7ZFL4</accession>
<dbReference type="PRINTS" id="PR00722">
    <property type="entry name" value="CHYMOTRYPSIN"/>
</dbReference>
<protein>
    <recommendedName>
        <fullName evidence="10">Peptidase S1 domain-containing protein</fullName>
    </recommendedName>
</protein>
<dbReference type="SMART" id="SM00020">
    <property type="entry name" value="Tryp_SPc"/>
    <property type="match status" value="1"/>
</dbReference>
<evidence type="ECO:0000259" key="10">
    <source>
        <dbReference type="PROSITE" id="PS50240"/>
    </source>
</evidence>
<keyword evidence="2 8" id="KW-0645">Protease</keyword>
<evidence type="ECO:0000256" key="1">
    <source>
        <dbReference type="ARBA" id="ARBA00007664"/>
    </source>
</evidence>
<evidence type="ECO:0000313" key="12">
    <source>
        <dbReference type="Proteomes" id="UP001329430"/>
    </source>
</evidence>
<gene>
    <name evidence="11" type="ORF">RI129_013091</name>
</gene>
<dbReference type="Pfam" id="PF00089">
    <property type="entry name" value="Trypsin"/>
    <property type="match status" value="1"/>
</dbReference>
<dbReference type="Proteomes" id="UP001329430">
    <property type="component" value="Chromosome 10"/>
</dbReference>
<name>A0AAN7ZFL4_9COLE</name>
<keyword evidence="12" id="KW-1185">Reference proteome</keyword>
<evidence type="ECO:0000256" key="2">
    <source>
        <dbReference type="ARBA" id="ARBA00022670"/>
    </source>
</evidence>
<dbReference type="InterPro" id="IPR018114">
    <property type="entry name" value="TRYPSIN_HIS"/>
</dbReference>
<dbReference type="EMBL" id="JAVRBK010000010">
    <property type="protein sequence ID" value="KAK5638796.1"/>
    <property type="molecule type" value="Genomic_DNA"/>
</dbReference>
<feature type="chain" id="PRO_5042999197" description="Peptidase S1 domain-containing protein" evidence="9">
    <location>
        <begin position="17"/>
        <end position="248"/>
    </location>
</feature>
<dbReference type="PROSITE" id="PS00134">
    <property type="entry name" value="TRYPSIN_HIS"/>
    <property type="match status" value="1"/>
</dbReference>
<organism evidence="11 12">
    <name type="scientific">Pyrocoelia pectoralis</name>
    <dbReference type="NCBI Taxonomy" id="417401"/>
    <lineage>
        <taxon>Eukaryota</taxon>
        <taxon>Metazoa</taxon>
        <taxon>Ecdysozoa</taxon>
        <taxon>Arthropoda</taxon>
        <taxon>Hexapoda</taxon>
        <taxon>Insecta</taxon>
        <taxon>Pterygota</taxon>
        <taxon>Neoptera</taxon>
        <taxon>Endopterygota</taxon>
        <taxon>Coleoptera</taxon>
        <taxon>Polyphaga</taxon>
        <taxon>Elateriformia</taxon>
        <taxon>Elateroidea</taxon>
        <taxon>Lampyridae</taxon>
        <taxon>Lampyrinae</taxon>
        <taxon>Pyrocoelia</taxon>
    </lineage>
</organism>
<proteinExistence type="inferred from homology"/>
<evidence type="ECO:0000256" key="5">
    <source>
        <dbReference type="ARBA" id="ARBA00022825"/>
    </source>
</evidence>
<evidence type="ECO:0000256" key="3">
    <source>
        <dbReference type="ARBA" id="ARBA00022729"/>
    </source>
</evidence>
<dbReference type="FunFam" id="2.40.10.10:FF:000077">
    <property type="entry name" value="Predicted protein"/>
    <property type="match status" value="1"/>
</dbReference>